<sequence length="659" mass="75232">MIQFTKAQITQLQKKGELWPEAISQLKEEVSEVMAEPVLVPETGIANWFLYYYCPKCSVQLEFNRMDGHYHKCPACGQVFTGEPYDSTWWGIINSRNYTAAFKMGLLYLVTKEECYAKKAISIMTEYSKYYKDYEVHGDIPYNGPGKSGAQTLDEANFLRSFAMTYDLLSDAMTEAEQIFIRDGMLLPGAEFLMEHRHKQLHNHEVIINSAIAIIGLIFHVDSYVNFSVYEPYGLLYQLEHGMLPNHMWFEGAFGYHFYALTSFFAYEKFALHTPHSHISHPNYKAMMELLVDYLEPDFRIPMLNDTNYGHTSSSLYLYEFAYREMGGEKLLYILNQLYKNEKRDNMEAFIYGVDELSSCSHLFENYHIEEGLSGNTILRGSNGRYLLFKHDSYGGEHDHYDRLDISYLAYGKRISPDLGTTGYGALMHYDYYKNTGSHNTVMIGEENQAPVNAVLKRYEELNGVIYAEAEADWTAPYTMPDSFTIVQWKEEHYRSVKMTRKIAWTDDYFAEVFLVTGADPDLAIDWVMHVSGENVLTFNGRSAEGLSIKKPFKHLHSVQETIADGSIVTAYQDGEVTTHIFGYGFGQTVFSAKGPDNPSVSDINYRIERCFGGEAMFAHVITSSDGACKVDAVSFEASDGIMMIHVKEADGGERKLML</sequence>
<dbReference type="InterPro" id="IPR012480">
    <property type="entry name" value="Hepar_II_III_C"/>
</dbReference>
<gene>
    <name evidence="6" type="ORF">BXY41_103268</name>
</gene>
<evidence type="ECO:0000259" key="5">
    <source>
        <dbReference type="Pfam" id="PF07940"/>
    </source>
</evidence>
<dbReference type="OrthoDB" id="9772435at2"/>
<keyword evidence="4" id="KW-0456">Lyase</keyword>
<dbReference type="PANTHER" id="PTHR39210">
    <property type="entry name" value="HEPARIN-SULFATE LYASE"/>
    <property type="match status" value="1"/>
</dbReference>
<dbReference type="PANTHER" id="PTHR39210:SF1">
    <property type="entry name" value="HEPARIN-SULFATE LYASE"/>
    <property type="match status" value="1"/>
</dbReference>
<evidence type="ECO:0000256" key="4">
    <source>
        <dbReference type="ARBA" id="ARBA00023239"/>
    </source>
</evidence>
<comment type="caution">
    <text evidence="6">The sequence shown here is derived from an EMBL/GenBank/DDBJ whole genome shotgun (WGS) entry which is preliminary data.</text>
</comment>
<proteinExistence type="predicted"/>
<comment type="subcellular location">
    <subcellularLocation>
        <location evidence="1">Periplasm</location>
    </subcellularLocation>
</comment>
<dbReference type="Pfam" id="PF07940">
    <property type="entry name" value="Hepar_II_III_C"/>
    <property type="match status" value="1"/>
</dbReference>
<accession>A0A2S6HW05</accession>
<name>A0A2S6HW05_9FIRM</name>
<dbReference type="GO" id="GO:0042597">
    <property type="term" value="C:periplasmic space"/>
    <property type="evidence" value="ECO:0007669"/>
    <property type="project" value="UniProtKB-SubCell"/>
</dbReference>
<evidence type="ECO:0000256" key="2">
    <source>
        <dbReference type="ARBA" id="ARBA00022729"/>
    </source>
</evidence>
<dbReference type="SUPFAM" id="SSF48230">
    <property type="entry name" value="Chondroitin AC/alginate lyase"/>
    <property type="match status" value="1"/>
</dbReference>
<evidence type="ECO:0000256" key="3">
    <source>
        <dbReference type="ARBA" id="ARBA00022764"/>
    </source>
</evidence>
<dbReference type="RefSeq" id="WP_104436107.1">
    <property type="nucleotide sequence ID" value="NZ_PTJA01000003.1"/>
</dbReference>
<dbReference type="Proteomes" id="UP000237749">
    <property type="component" value="Unassembled WGS sequence"/>
</dbReference>
<keyword evidence="2" id="KW-0732">Signal</keyword>
<evidence type="ECO:0000256" key="1">
    <source>
        <dbReference type="ARBA" id="ARBA00004418"/>
    </source>
</evidence>
<evidence type="ECO:0000313" key="6">
    <source>
        <dbReference type="EMBL" id="PPK82055.1"/>
    </source>
</evidence>
<keyword evidence="3" id="KW-0574">Periplasm</keyword>
<organism evidence="6 7">
    <name type="scientific">Lacrimispora xylanisolvens</name>
    <dbReference type="NCBI Taxonomy" id="384636"/>
    <lineage>
        <taxon>Bacteria</taxon>
        <taxon>Bacillati</taxon>
        <taxon>Bacillota</taxon>
        <taxon>Clostridia</taxon>
        <taxon>Lachnospirales</taxon>
        <taxon>Lachnospiraceae</taxon>
        <taxon>Lacrimispora</taxon>
    </lineage>
</organism>
<dbReference type="GO" id="GO:0016829">
    <property type="term" value="F:lyase activity"/>
    <property type="evidence" value="ECO:0007669"/>
    <property type="project" value="UniProtKB-KW"/>
</dbReference>
<evidence type="ECO:0000313" key="7">
    <source>
        <dbReference type="Proteomes" id="UP000237749"/>
    </source>
</evidence>
<protein>
    <submittedName>
        <fullName evidence="6">Heparinase II/III-like protein</fullName>
    </submittedName>
</protein>
<dbReference type="InterPro" id="IPR008929">
    <property type="entry name" value="Chondroitin_lyas"/>
</dbReference>
<reference evidence="6 7" key="1">
    <citation type="submission" date="2018-02" db="EMBL/GenBank/DDBJ databases">
        <title>Genomic Encyclopedia of Archaeal and Bacterial Type Strains, Phase II (KMG-II): from individual species to whole genera.</title>
        <authorList>
            <person name="Goeker M."/>
        </authorList>
    </citation>
    <scope>NUCLEOTIDE SEQUENCE [LARGE SCALE GENOMIC DNA]</scope>
    <source>
        <strain evidence="6 7">DSM 3808</strain>
    </source>
</reference>
<dbReference type="EMBL" id="PTJA01000003">
    <property type="protein sequence ID" value="PPK82055.1"/>
    <property type="molecule type" value="Genomic_DNA"/>
</dbReference>
<dbReference type="Gene3D" id="1.50.10.100">
    <property type="entry name" value="Chondroitin AC/alginate lyase"/>
    <property type="match status" value="1"/>
</dbReference>
<dbReference type="Gene3D" id="2.70.98.70">
    <property type="match status" value="1"/>
</dbReference>
<feature type="domain" description="Heparinase II/III-like C-terminal" evidence="5">
    <location>
        <begin position="377"/>
        <end position="454"/>
    </location>
</feature>
<keyword evidence="7" id="KW-1185">Reference proteome</keyword>
<dbReference type="AlphaFoldDB" id="A0A2S6HW05"/>